<name>A0ACB9BEH9_ARCLA</name>
<protein>
    <submittedName>
        <fullName evidence="1">Uncharacterized protein</fullName>
    </submittedName>
</protein>
<keyword evidence="2" id="KW-1185">Reference proteome</keyword>
<gene>
    <name evidence="1" type="ORF">L6452_21109</name>
</gene>
<evidence type="ECO:0000313" key="1">
    <source>
        <dbReference type="EMBL" id="KAI3720196.1"/>
    </source>
</evidence>
<organism evidence="1 2">
    <name type="scientific">Arctium lappa</name>
    <name type="common">Greater burdock</name>
    <name type="synonym">Lappa major</name>
    <dbReference type="NCBI Taxonomy" id="4217"/>
    <lineage>
        <taxon>Eukaryota</taxon>
        <taxon>Viridiplantae</taxon>
        <taxon>Streptophyta</taxon>
        <taxon>Embryophyta</taxon>
        <taxon>Tracheophyta</taxon>
        <taxon>Spermatophyta</taxon>
        <taxon>Magnoliopsida</taxon>
        <taxon>eudicotyledons</taxon>
        <taxon>Gunneridae</taxon>
        <taxon>Pentapetalae</taxon>
        <taxon>asterids</taxon>
        <taxon>campanulids</taxon>
        <taxon>Asterales</taxon>
        <taxon>Asteraceae</taxon>
        <taxon>Carduoideae</taxon>
        <taxon>Cardueae</taxon>
        <taxon>Arctiinae</taxon>
        <taxon>Arctium</taxon>
    </lineage>
</organism>
<dbReference type="Proteomes" id="UP001055879">
    <property type="component" value="Linkage Group LG06"/>
</dbReference>
<sequence>MTYQMRVEHFLLTVKISCRKHLDHTSKMEEEMISLRNIMPVELAIKRELEYRKKMDVSRNQRQNDLKPLVLTQGPPTQPRKEDTELAASVYQKSPMPQFSSTCRTFQEQLAFSCKACQLTFATVFHLSGHFVGQQHKVNVALMKKRKEAISNPIWCELCRSSCSSLSEMERHLNGSRHNSLISEFENTGQVPVLQSQTLVEQKRKVQPCNAQCSRALMSSARFVCVVCQMAFATVFHLKMHGETSVHRNKVYLSRNGGGNVSNPFICELCDVSCSTGRVMEFHVAGLKHAACLQEYVDAKRARIHGTLASNH</sequence>
<dbReference type="EMBL" id="CM042052">
    <property type="protein sequence ID" value="KAI3720196.1"/>
    <property type="molecule type" value="Genomic_DNA"/>
</dbReference>
<comment type="caution">
    <text evidence="1">The sequence shown here is derived from an EMBL/GenBank/DDBJ whole genome shotgun (WGS) entry which is preliminary data.</text>
</comment>
<accession>A0ACB9BEH9</accession>
<evidence type="ECO:0000313" key="2">
    <source>
        <dbReference type="Proteomes" id="UP001055879"/>
    </source>
</evidence>
<proteinExistence type="predicted"/>
<reference evidence="2" key="1">
    <citation type="journal article" date="2022" name="Mol. Ecol. Resour.">
        <title>The genomes of chicory, endive, great burdock and yacon provide insights into Asteraceae palaeo-polyploidization history and plant inulin production.</title>
        <authorList>
            <person name="Fan W."/>
            <person name="Wang S."/>
            <person name="Wang H."/>
            <person name="Wang A."/>
            <person name="Jiang F."/>
            <person name="Liu H."/>
            <person name="Zhao H."/>
            <person name="Xu D."/>
            <person name="Zhang Y."/>
        </authorList>
    </citation>
    <scope>NUCLEOTIDE SEQUENCE [LARGE SCALE GENOMIC DNA]</scope>
    <source>
        <strain evidence="2">cv. Niubang</strain>
    </source>
</reference>
<reference evidence="1 2" key="2">
    <citation type="journal article" date="2022" name="Mol. Ecol. Resour.">
        <title>The genomes of chicory, endive, great burdock and yacon provide insights into Asteraceae paleo-polyploidization history and plant inulin production.</title>
        <authorList>
            <person name="Fan W."/>
            <person name="Wang S."/>
            <person name="Wang H."/>
            <person name="Wang A."/>
            <person name="Jiang F."/>
            <person name="Liu H."/>
            <person name="Zhao H."/>
            <person name="Xu D."/>
            <person name="Zhang Y."/>
        </authorList>
    </citation>
    <scope>NUCLEOTIDE SEQUENCE [LARGE SCALE GENOMIC DNA]</scope>
    <source>
        <strain evidence="2">cv. Niubang</strain>
    </source>
</reference>